<evidence type="ECO:0000313" key="3">
    <source>
        <dbReference type="Proteomes" id="UP000039865"/>
    </source>
</evidence>
<feature type="region of interest" description="Disordered" evidence="1">
    <location>
        <begin position="601"/>
        <end position="628"/>
    </location>
</feature>
<reference evidence="2 3" key="1">
    <citation type="submission" date="2014-06" db="EMBL/GenBank/DDBJ databases">
        <authorList>
            <person name="Swart Estienne"/>
        </authorList>
    </citation>
    <scope>NUCLEOTIDE SEQUENCE [LARGE SCALE GENOMIC DNA]</scope>
    <source>
        <strain evidence="2 3">130c</strain>
    </source>
</reference>
<organism evidence="2 3">
    <name type="scientific">Stylonychia lemnae</name>
    <name type="common">Ciliate</name>
    <dbReference type="NCBI Taxonomy" id="5949"/>
    <lineage>
        <taxon>Eukaryota</taxon>
        <taxon>Sar</taxon>
        <taxon>Alveolata</taxon>
        <taxon>Ciliophora</taxon>
        <taxon>Intramacronucleata</taxon>
        <taxon>Spirotrichea</taxon>
        <taxon>Stichotrichia</taxon>
        <taxon>Sporadotrichida</taxon>
        <taxon>Oxytrichidae</taxon>
        <taxon>Stylonychinae</taxon>
        <taxon>Stylonychia</taxon>
    </lineage>
</organism>
<dbReference type="InParanoid" id="A0A078AFB0"/>
<feature type="compositionally biased region" description="Low complexity" evidence="1">
    <location>
        <begin position="166"/>
        <end position="178"/>
    </location>
</feature>
<evidence type="ECO:0000256" key="1">
    <source>
        <dbReference type="SAM" id="MobiDB-lite"/>
    </source>
</evidence>
<evidence type="ECO:0000313" key="2">
    <source>
        <dbReference type="EMBL" id="CDW80924.1"/>
    </source>
</evidence>
<dbReference type="EMBL" id="CCKQ01009445">
    <property type="protein sequence ID" value="CDW80924.1"/>
    <property type="molecule type" value="Genomic_DNA"/>
</dbReference>
<name>A0A078AFB0_STYLE</name>
<feature type="region of interest" description="Disordered" evidence="1">
    <location>
        <begin position="155"/>
        <end position="185"/>
    </location>
</feature>
<protein>
    <submittedName>
        <fullName evidence="2">Uncharacterized protein</fullName>
    </submittedName>
</protein>
<feature type="compositionally biased region" description="Low complexity" evidence="1">
    <location>
        <begin position="611"/>
        <end position="628"/>
    </location>
</feature>
<sequence length="708" mass="81741">MANNNIASAQEMLFKPLRLNSEYLTQRKIQMENKSGIIVQEYAFKDNWLRLSRGLSNFRVTDKMTEKRQLPQKVVKVKEKVKVVEDNSFEGLLLKIANQTENILEQANSPMNKPKVSEMKQNSAHQGPFNYQQKIEKNNNSIEKESKSLHIQNFQMDNSLKQRPRTNLTTNNNITITSDNDKSNTNLRYDSSQTLDQKEIININIDTALNNSDGRIPESNQKNMQKRGRKLRKITSGTGSRQNQAGKNFLLNRDKMMNQRAMSSYKNYEYASTKQTSTNYLSQNARTITSNKLLYNNSIANARDQVSSAARETSPNSNPRVTNILRYQTAHYQKFIDEPRVKMALNSNKLNLSTPNKSSIQNMRMQSNYYQAQSFINQQQLNQFNINRNFTHLDQSVNFVKQSIEGLDGTGIANLDSTLKLSDLNHDLGNQPFYPRERYHKEQGGQISSVNTQEFQLNNDKHQSIFDKSLMFSQNNALIKSNNENSGFINRQTKSNYHNNNQIQNSQSIVSQNSSQRVLIGSSLRSNYGQKFIQGKQLRFYQNKYNSNLDSAMKMSEIVTRKESPSHINEIYNPQQINLNIRQRTNDRNKNPIEEINPMLDHTQSFDPKTNRQQQHNNGGNQQLNNNGQTQYKDLIDQIESLCVTINSHTEAISASKSQDDMQILLQMLDYLQNQDHQNISPAEIDQIQAEIYSISLLNRLKFYNDNF</sequence>
<gene>
    <name evidence="2" type="primary">Contig4482.g4782</name>
    <name evidence="2" type="ORF">STYLEM_9930</name>
</gene>
<keyword evidence="3" id="KW-1185">Reference proteome</keyword>
<dbReference type="AlphaFoldDB" id="A0A078AFB0"/>
<proteinExistence type="predicted"/>
<accession>A0A078AFB0</accession>
<dbReference type="Proteomes" id="UP000039865">
    <property type="component" value="Unassembled WGS sequence"/>
</dbReference>